<evidence type="ECO:0000313" key="2">
    <source>
        <dbReference type="Proteomes" id="UP000271974"/>
    </source>
</evidence>
<dbReference type="EMBL" id="RQTK01002291">
    <property type="protein sequence ID" value="RUS68577.1"/>
    <property type="molecule type" value="Genomic_DNA"/>
</dbReference>
<reference evidence="1 2" key="1">
    <citation type="submission" date="2019-01" db="EMBL/GenBank/DDBJ databases">
        <title>A draft genome assembly of the solar-powered sea slug Elysia chlorotica.</title>
        <authorList>
            <person name="Cai H."/>
            <person name="Li Q."/>
            <person name="Fang X."/>
            <person name="Li J."/>
            <person name="Curtis N.E."/>
            <person name="Altenburger A."/>
            <person name="Shibata T."/>
            <person name="Feng M."/>
            <person name="Maeda T."/>
            <person name="Schwartz J.A."/>
            <person name="Shigenobu S."/>
            <person name="Lundholm N."/>
            <person name="Nishiyama T."/>
            <person name="Yang H."/>
            <person name="Hasebe M."/>
            <person name="Li S."/>
            <person name="Pierce S.K."/>
            <person name="Wang J."/>
        </authorList>
    </citation>
    <scope>NUCLEOTIDE SEQUENCE [LARGE SCALE GENOMIC DNA]</scope>
    <source>
        <strain evidence="1">EC2010</strain>
        <tissue evidence="1">Whole organism of an adult</tissue>
    </source>
</reference>
<protein>
    <submittedName>
        <fullName evidence="1">Uncharacterized protein</fullName>
    </submittedName>
</protein>
<proteinExistence type="predicted"/>
<accession>A0A433SI80</accession>
<dbReference type="AlphaFoldDB" id="A0A433SI80"/>
<name>A0A433SI80_ELYCH</name>
<keyword evidence="2" id="KW-1185">Reference proteome</keyword>
<comment type="caution">
    <text evidence="1">The sequence shown here is derived from an EMBL/GenBank/DDBJ whole genome shotgun (WGS) entry which is preliminary data.</text>
</comment>
<evidence type="ECO:0000313" key="1">
    <source>
        <dbReference type="EMBL" id="RUS68577.1"/>
    </source>
</evidence>
<gene>
    <name evidence="1" type="ORF">EGW08_023661</name>
</gene>
<organism evidence="1 2">
    <name type="scientific">Elysia chlorotica</name>
    <name type="common">Eastern emerald elysia</name>
    <name type="synonym">Sea slug</name>
    <dbReference type="NCBI Taxonomy" id="188477"/>
    <lineage>
        <taxon>Eukaryota</taxon>
        <taxon>Metazoa</taxon>
        <taxon>Spiralia</taxon>
        <taxon>Lophotrochozoa</taxon>
        <taxon>Mollusca</taxon>
        <taxon>Gastropoda</taxon>
        <taxon>Heterobranchia</taxon>
        <taxon>Euthyneura</taxon>
        <taxon>Panpulmonata</taxon>
        <taxon>Sacoglossa</taxon>
        <taxon>Placobranchoidea</taxon>
        <taxon>Plakobranchidae</taxon>
        <taxon>Elysia</taxon>
    </lineage>
</organism>
<sequence>MSKWIKTQIVFTECPEPSAVGFSFLLVCPVNCPRWSILVSSYSSSLLASYSILDSFLLVCPMSGPRWSILVSSYSSSSLASYSILDSFLLVCPMNGPGWSALPRRWPRTPASCESRRARRSRAECSSCQTWRR</sequence>
<dbReference type="Proteomes" id="UP000271974">
    <property type="component" value="Unassembled WGS sequence"/>
</dbReference>